<dbReference type="InterPro" id="IPR001611">
    <property type="entry name" value="Leu-rich_rpt"/>
</dbReference>
<keyword evidence="4" id="KW-1185">Reference proteome</keyword>
<dbReference type="InterPro" id="IPR032675">
    <property type="entry name" value="LRR_dom_sf"/>
</dbReference>
<evidence type="ECO:0000256" key="1">
    <source>
        <dbReference type="ARBA" id="ARBA00022614"/>
    </source>
</evidence>
<dbReference type="Proteomes" id="UP000514720">
    <property type="component" value="Chromosome"/>
</dbReference>
<sequence length="2264" mass="241145">MKRSLYAIVVLFIVGVLGACSRNAENEHLPEYCQTYAGFASIASPDMFELLDDAGYNLNRFNYLSVISEIELEFEVDEVGRDIDLGGIQCFQNLTSLTLVGRSFKDISEISALSNIQSIELLNTSIVSIDSFKNLSKINNLVIHDTLTLQNVTGVGEMTKLTSLDLSDNGLVNVGELNALVNLQHLYLDNNEIVYFPSINNLGLLETLDISENNIIQLGDDLSGLSNLETLDASNNQICDISTLDDLESLRTLDLSFNNLGCVGNGVSPDFDSLENAPYLTTLKLNDNNLTSIEGLRDRDISLDVLHLHNNNLSDITPIGEYTNITELILYNNNISNINDLSGMTGLTAIDLSDNQLTSFDDLLAIPNLIAIDVSKNNITTIPDISNVWPNLSILDLHSNILNDISRVDGHPSLEQLVLYNNGLTQLVGIQNLPELNELIIATPETIDPEEVPVLRPNVIARIENSYNDLPNLTIHEDHVLTLDYDLADGLFILNSFSNNNTITDIIWPDMNIAVIDEYSFNLANLEYIDISGNNIDDLRFILNNPDLDYLNISDTNIANLSVISGVDTDDLDKLTTVYAMNINVGNDLANAFIDLPRLETVNLTNTSITSLDNCFNDLDNLENLDITGSSLRSIENSFNNIFATYSSDNVISFSGGFISVIDNSFNGGIYDTLLIRNQNPLAVSYIQDSFNDITFNENGLQLSNNSFSDIDGSFNNYDGDLIDLSNSDIETLTNSFNNATIGDLNLANNLLETVPSLNTAASITTIDLSGNILTTVAFLDGITGVTTLDISDQLGSGFGDTRTLHAIDGINNMPLLTSINYTGNNIEAITGFQNLGMEELVLTNQLLQSTITTIGDDAFSGTPLTILRLNNHEITTTNFLDNLTLLEQLYIGLDVADLSSFSGLPMELTLDVLEISNTSTTFDFGPLSNYDIAVYIGVNGPVEHLLNYSGFDSITASGINPTALITITNSFNDVPRFEPLVAEYVNANYPNLTTITNSFHYIGSVDNELDELSIDGDITVINSFHNALTVSLVNSGSAPTANFDTDSFTAMETLNINTADYTSYAFLDDYAALSMVSIDLLNADITDLNNANLDYVEITGYGSLVNSISITMESSIGELLLLANGNSNDIDVTTNAVSVLVNMVGELTLNSVEATSVSIDGAALNMDVYGDTLETINVDVSTGIFTSNGVNVQSVVQTGLQTITDVLIISEVETLDTTFVSGRVTNDVAIINDNLTDLIVDFPNGSVQLQSTTTILNLDVSTGTFETVGTSSLVTLTGSLSADTVTLSTSPIESINLTSGTINEMTISANASTMSLSVPNATLITLNGNAIDDLTLNTPNNEFHMNSSSSNPLAITATADSITITDDNRSSITIDNSSTVESVSVESTAFTTLNYGTATLDQVTIISSQAGLTIIGSGSTALYLNAPLSTLDVDIDSGTVTLIDSAASLSATTNITQLIGDAIPVTDFTLVGTSTLSRLDLTNTSLDTIQTNDVDIALVNIETDVTTLDMDALNVQTLVLTTPNMETFSGEINAATLTSSAVTMSLNNVTASGITLNGDHSTVNVNAASTISILVIDSSQLSLVNLNDASVSTLNISDATTASLSVINGSNVDTTTISASSSAYDVDLQGATDLEINSSKNNGSIDITTNTTGIDISALDDVDIEATTLTDIQLSIGNNQAIITGNYAVPTVLNVGGSAADVTFTGTNLSDITYSIGTSFDTVFYLSTGLTSFNTTNASLSDVSVTTSQSDLTVVVPNANSISMLGTAIDTVDVTSVLADVFVTSEAVSLTVSGSMSSLDIDDDFMTSIDLSGLNTSDLFIVSDALASLDTSLGNVSTSLSITTIQDNFNLTTDIPDVTFETVSTYTMNLTSALSGSMSVTANVLDINFTTPNTLIVLDGSNVQSITGSVADLEMGATTSTILALNVDATSVTITETGSLTDITYDGVHTVNEFDVTITGPIASIDTNNVVIDTFIIHQNQTTPTNVATLSENIEVEAAILGGFTEVTISYEGLNPLSVNITDLSIGTITLASENEVSITGNVGELEVVGLNIDTLTTTGLSVSDTYTMNDTLITTIDFASTTMLASLQTLNMNTLDATNVGDIITALDGTSVTLYSPLTDQDIYDYYYDQELPAVTAQEAIDNEIYNGLRDDTIDDSWAEIQANEYMDHLDEVTLRNAIDTDTLGTEEDYFQSYLTDAGITVGDLGAGEETTIRTAITTTLNNIAALMDEATLQAALPAAIEAQADANALALQGALTFTIGV</sequence>
<gene>
    <name evidence="3" type="ORF">G4Z02_03710</name>
</gene>
<dbReference type="EMBL" id="CP048914">
    <property type="protein sequence ID" value="QMS84895.1"/>
    <property type="molecule type" value="Genomic_DNA"/>
</dbReference>
<dbReference type="RefSeq" id="WP_258878516.1">
    <property type="nucleotide sequence ID" value="NZ_CP048914.1"/>
</dbReference>
<protein>
    <submittedName>
        <fullName evidence="3">Uncharacterized protein</fullName>
    </submittedName>
</protein>
<dbReference type="PROSITE" id="PS51257">
    <property type="entry name" value="PROKAR_LIPOPROTEIN"/>
    <property type="match status" value="1"/>
</dbReference>
<dbReference type="InterPro" id="IPR050836">
    <property type="entry name" value="SDS22/Internalin_LRR"/>
</dbReference>
<name>A0A7L7KQN8_9MOLU</name>
<dbReference type="SMART" id="SM00364">
    <property type="entry name" value="LRR_BAC"/>
    <property type="match status" value="7"/>
</dbReference>
<dbReference type="InterPro" id="IPR003591">
    <property type="entry name" value="Leu-rich_rpt_typical-subtyp"/>
</dbReference>
<dbReference type="PROSITE" id="PS51450">
    <property type="entry name" value="LRR"/>
    <property type="match status" value="11"/>
</dbReference>
<keyword evidence="1" id="KW-0433">Leucine-rich repeat</keyword>
<dbReference type="SMART" id="SM00369">
    <property type="entry name" value="LRR_TYP"/>
    <property type="match status" value="8"/>
</dbReference>
<dbReference type="PANTHER" id="PTHR46652:SF3">
    <property type="entry name" value="LEUCINE-RICH REPEAT-CONTAINING PROTEIN 9"/>
    <property type="match status" value="1"/>
</dbReference>
<dbReference type="Pfam" id="PF13855">
    <property type="entry name" value="LRR_8"/>
    <property type="match status" value="1"/>
</dbReference>
<dbReference type="SUPFAM" id="SSF52058">
    <property type="entry name" value="L domain-like"/>
    <property type="match status" value="3"/>
</dbReference>
<dbReference type="PANTHER" id="PTHR46652">
    <property type="entry name" value="LEUCINE-RICH REPEAT AND IQ DOMAIN-CONTAINING PROTEIN 1-RELATED"/>
    <property type="match status" value="1"/>
</dbReference>
<reference evidence="3 4" key="1">
    <citation type="submission" date="2020-02" db="EMBL/GenBank/DDBJ databases">
        <authorList>
            <person name="Zheng R.K."/>
            <person name="Sun C.M."/>
        </authorList>
    </citation>
    <scope>NUCLEOTIDE SEQUENCE [LARGE SCALE GENOMIC DNA]</scope>
    <source>
        <strain evidence="4">zrk13</strain>
    </source>
</reference>
<dbReference type="KEGG" id="xcl:G4Z02_03710"/>
<evidence type="ECO:0000313" key="3">
    <source>
        <dbReference type="EMBL" id="QMS84895.1"/>
    </source>
</evidence>
<keyword evidence="2" id="KW-0677">Repeat</keyword>
<dbReference type="SMART" id="SM00365">
    <property type="entry name" value="LRR_SD22"/>
    <property type="match status" value="12"/>
</dbReference>
<dbReference type="Gene3D" id="3.80.10.10">
    <property type="entry name" value="Ribonuclease Inhibitor"/>
    <property type="match status" value="5"/>
</dbReference>
<organism evidence="3 4">
    <name type="scientific">Candidatus Xianfuyuplasma coldseepsis</name>
    <dbReference type="NCBI Taxonomy" id="2782163"/>
    <lineage>
        <taxon>Bacteria</taxon>
        <taxon>Bacillati</taxon>
        <taxon>Mycoplasmatota</taxon>
        <taxon>Mollicutes</taxon>
        <taxon>Candidatus Izemoplasmatales</taxon>
        <taxon>Candidatus Izemoplasmataceae</taxon>
        <taxon>Candidatus Xianfuyuplasma</taxon>
    </lineage>
</organism>
<evidence type="ECO:0000313" key="4">
    <source>
        <dbReference type="Proteomes" id="UP000514720"/>
    </source>
</evidence>
<evidence type="ECO:0000256" key="2">
    <source>
        <dbReference type="ARBA" id="ARBA00022737"/>
    </source>
</evidence>
<proteinExistence type="predicted"/>
<accession>A0A7L7KQN8</accession>